<gene>
    <name evidence="7" type="primary">nagA</name>
    <name evidence="7" type="ORF">ACFOW1_10240</name>
</gene>
<evidence type="ECO:0000256" key="3">
    <source>
        <dbReference type="ARBA" id="ARBA00022801"/>
    </source>
</evidence>
<dbReference type="Pfam" id="PF01979">
    <property type="entry name" value="Amidohydro_1"/>
    <property type="match status" value="1"/>
</dbReference>
<dbReference type="Gene3D" id="3.20.20.140">
    <property type="entry name" value="Metal-dependent hydrolases"/>
    <property type="match status" value="1"/>
</dbReference>
<keyword evidence="8" id="KW-1185">Reference proteome</keyword>
<dbReference type="InterPro" id="IPR003764">
    <property type="entry name" value="GlcNAc_6-P_deAcase"/>
</dbReference>
<protein>
    <submittedName>
        <fullName evidence="7">N-acetylglucosamine-6-phosphate deacetylase</fullName>
        <ecNumber evidence="7">3.5.1.25</ecNumber>
    </submittedName>
</protein>
<dbReference type="NCBIfam" id="TIGR00221">
    <property type="entry name" value="nagA"/>
    <property type="match status" value="1"/>
</dbReference>
<name>A0ABV8Q012_9BACT</name>
<evidence type="ECO:0000313" key="7">
    <source>
        <dbReference type="EMBL" id="MFC4232271.1"/>
    </source>
</evidence>
<dbReference type="InterPro" id="IPR032466">
    <property type="entry name" value="Metal_Hydrolase"/>
</dbReference>
<sequence length="365" mass="39955">MMAIYCAAKVFTGKEILSNHSIITDDTNIIIDILPQERLHKNVTQELPVYPFIVPSFIDIQIYGAGGKLLSANPNSASLFALKDYCLKGGAAFFLPTVATNSYAVFYHCIDAVKQYWKDGGTGCLGLHVEGPWLNPVKRGAHIESYIHIPTLDNVRPLLDYGKDVIKMITLAPEVCSNDVIELIQSHHIIISAGHSNATFQQANEAFNKGIKAITHLYNAMSGLQHREPGLVGASFLHQSVMASIVADGYHVNFDAIKIAYKQMKGRLFCITDAVTETASEPYPHTKDGDKYISNNILSGSALTMAKALQNLVNKAGIELEEALRMVSLYPAKVLGLDDSLGKIEKGYKACFTALNNQLDVVEIL</sequence>
<dbReference type="PANTHER" id="PTHR11113:SF14">
    <property type="entry name" value="N-ACETYLGLUCOSAMINE-6-PHOSPHATE DEACETYLASE"/>
    <property type="match status" value="1"/>
</dbReference>
<evidence type="ECO:0000256" key="5">
    <source>
        <dbReference type="PIRNR" id="PIRNR038994"/>
    </source>
</evidence>
<reference evidence="8" key="1">
    <citation type="journal article" date="2019" name="Int. J. Syst. Evol. Microbiol.">
        <title>The Global Catalogue of Microorganisms (GCM) 10K type strain sequencing project: providing services to taxonomists for standard genome sequencing and annotation.</title>
        <authorList>
            <consortium name="The Broad Institute Genomics Platform"/>
            <consortium name="The Broad Institute Genome Sequencing Center for Infectious Disease"/>
            <person name="Wu L."/>
            <person name="Ma J."/>
        </authorList>
    </citation>
    <scope>NUCLEOTIDE SEQUENCE [LARGE SCALE GENOMIC DNA]</scope>
    <source>
        <strain evidence="8">CECT 8010</strain>
    </source>
</reference>
<evidence type="ECO:0000259" key="6">
    <source>
        <dbReference type="Pfam" id="PF01979"/>
    </source>
</evidence>
<comment type="caution">
    <text evidence="7">The sequence shown here is derived from an EMBL/GenBank/DDBJ whole genome shotgun (WGS) entry which is preliminary data.</text>
</comment>
<dbReference type="Proteomes" id="UP001595906">
    <property type="component" value="Unassembled WGS sequence"/>
</dbReference>
<feature type="domain" description="Amidohydrolase-related" evidence="6">
    <location>
        <begin position="52"/>
        <end position="355"/>
    </location>
</feature>
<dbReference type="Gene3D" id="2.30.40.10">
    <property type="entry name" value="Urease, subunit C, domain 1"/>
    <property type="match status" value="1"/>
</dbReference>
<dbReference type="InterPro" id="IPR006680">
    <property type="entry name" value="Amidohydro-rel"/>
</dbReference>
<dbReference type="InterPro" id="IPR011059">
    <property type="entry name" value="Metal-dep_hydrolase_composite"/>
</dbReference>
<proteinExistence type="inferred from homology"/>
<accession>A0ABV8Q012</accession>
<keyword evidence="2" id="KW-0479">Metal-binding</keyword>
<organism evidence="7 8">
    <name type="scientific">Parasediminibacterium paludis</name>
    <dbReference type="NCBI Taxonomy" id="908966"/>
    <lineage>
        <taxon>Bacteria</taxon>
        <taxon>Pseudomonadati</taxon>
        <taxon>Bacteroidota</taxon>
        <taxon>Chitinophagia</taxon>
        <taxon>Chitinophagales</taxon>
        <taxon>Chitinophagaceae</taxon>
        <taxon>Parasediminibacterium</taxon>
    </lineage>
</organism>
<evidence type="ECO:0000256" key="4">
    <source>
        <dbReference type="ARBA" id="ARBA00023277"/>
    </source>
</evidence>
<dbReference type="PANTHER" id="PTHR11113">
    <property type="entry name" value="N-ACETYLGLUCOSAMINE-6-PHOSPHATE DEACETYLASE"/>
    <property type="match status" value="1"/>
</dbReference>
<dbReference type="EC" id="3.5.1.25" evidence="7"/>
<evidence type="ECO:0000313" key="8">
    <source>
        <dbReference type="Proteomes" id="UP001595906"/>
    </source>
</evidence>
<dbReference type="PIRSF" id="PIRSF038994">
    <property type="entry name" value="NagA"/>
    <property type="match status" value="1"/>
</dbReference>
<dbReference type="GO" id="GO:0008448">
    <property type="term" value="F:N-acetylglucosamine-6-phosphate deacetylase activity"/>
    <property type="evidence" value="ECO:0007669"/>
    <property type="project" value="UniProtKB-EC"/>
</dbReference>
<evidence type="ECO:0000256" key="2">
    <source>
        <dbReference type="ARBA" id="ARBA00022723"/>
    </source>
</evidence>
<evidence type="ECO:0000256" key="1">
    <source>
        <dbReference type="ARBA" id="ARBA00010716"/>
    </source>
</evidence>
<dbReference type="EMBL" id="JBHSDC010000019">
    <property type="protein sequence ID" value="MFC4232271.1"/>
    <property type="molecule type" value="Genomic_DNA"/>
</dbReference>
<comment type="similarity">
    <text evidence="1 5">Belongs to the metallo-dependent hydrolases superfamily. NagA family.</text>
</comment>
<keyword evidence="4 5" id="KW-0119">Carbohydrate metabolism</keyword>
<keyword evidence="3 5" id="KW-0378">Hydrolase</keyword>
<dbReference type="SUPFAM" id="SSF51556">
    <property type="entry name" value="Metallo-dependent hydrolases"/>
    <property type="match status" value="1"/>
</dbReference>